<protein>
    <submittedName>
        <fullName evidence="1">Uncharacterized protein</fullName>
    </submittedName>
</protein>
<reference evidence="1 2" key="1">
    <citation type="submission" date="2016-10" db="EMBL/GenBank/DDBJ databases">
        <authorList>
            <person name="de Groot N.N."/>
        </authorList>
    </citation>
    <scope>NUCLEOTIDE SEQUENCE [LARGE SCALE GENOMIC DNA]</scope>
    <source>
        <strain evidence="1 2">DSM 23842</strain>
    </source>
</reference>
<organism evidence="1 2">
    <name type="scientific">Bizionia paragorgiae</name>
    <dbReference type="NCBI Taxonomy" id="283786"/>
    <lineage>
        <taxon>Bacteria</taxon>
        <taxon>Pseudomonadati</taxon>
        <taxon>Bacteroidota</taxon>
        <taxon>Flavobacteriia</taxon>
        <taxon>Flavobacteriales</taxon>
        <taxon>Flavobacteriaceae</taxon>
        <taxon>Bizionia</taxon>
    </lineage>
</organism>
<sequence length="37" mass="4483">MAVLRKKLTKAELNDKKQEKILKKLEDKKMKKRRSRA</sequence>
<evidence type="ECO:0000313" key="1">
    <source>
        <dbReference type="EMBL" id="SEA54102.1"/>
    </source>
</evidence>
<dbReference type="Proteomes" id="UP000198846">
    <property type="component" value="Unassembled WGS sequence"/>
</dbReference>
<keyword evidence="2" id="KW-1185">Reference proteome</keyword>
<evidence type="ECO:0000313" key="2">
    <source>
        <dbReference type="Proteomes" id="UP000198846"/>
    </source>
</evidence>
<proteinExistence type="predicted"/>
<gene>
    <name evidence="1" type="ORF">SAMN04487990_11747</name>
</gene>
<name>A0A1H4C1Z6_BIZPA</name>
<accession>A0A1H4C1Z6</accession>
<dbReference type="AlphaFoldDB" id="A0A1H4C1Z6"/>
<dbReference type="EMBL" id="FNQK01000017">
    <property type="protein sequence ID" value="SEA54102.1"/>
    <property type="molecule type" value="Genomic_DNA"/>
</dbReference>